<dbReference type="GO" id="GO:0004140">
    <property type="term" value="F:dephospho-CoA kinase activity"/>
    <property type="evidence" value="ECO:0007669"/>
    <property type="project" value="InterPro"/>
</dbReference>
<dbReference type="AlphaFoldDB" id="A0A381RNA7"/>
<keyword evidence="2" id="KW-0067">ATP-binding</keyword>
<dbReference type="PROSITE" id="PS51219">
    <property type="entry name" value="DPCK"/>
    <property type="match status" value="1"/>
</dbReference>
<dbReference type="CDD" id="cd02022">
    <property type="entry name" value="DPCK"/>
    <property type="match status" value="1"/>
</dbReference>
<evidence type="ECO:0000313" key="3">
    <source>
        <dbReference type="EMBL" id="SUZ92438.1"/>
    </source>
</evidence>
<keyword evidence="1" id="KW-0547">Nucleotide-binding</keyword>
<dbReference type="PANTHER" id="PTHR10695:SF46">
    <property type="entry name" value="BIFUNCTIONAL COENZYME A SYNTHASE-RELATED"/>
    <property type="match status" value="1"/>
</dbReference>
<proteinExistence type="inferred from homology"/>
<dbReference type="EMBL" id="UINC01002059">
    <property type="protein sequence ID" value="SUZ92438.1"/>
    <property type="molecule type" value="Genomic_DNA"/>
</dbReference>
<evidence type="ECO:0000256" key="1">
    <source>
        <dbReference type="ARBA" id="ARBA00022741"/>
    </source>
</evidence>
<dbReference type="SUPFAM" id="SSF52540">
    <property type="entry name" value="P-loop containing nucleoside triphosphate hydrolases"/>
    <property type="match status" value="1"/>
</dbReference>
<evidence type="ECO:0000256" key="2">
    <source>
        <dbReference type="ARBA" id="ARBA00022840"/>
    </source>
</evidence>
<dbReference type="NCBIfam" id="TIGR00152">
    <property type="entry name" value="dephospho-CoA kinase"/>
    <property type="match status" value="1"/>
</dbReference>
<accession>A0A381RNA7</accession>
<dbReference type="GO" id="GO:0005524">
    <property type="term" value="F:ATP binding"/>
    <property type="evidence" value="ECO:0007669"/>
    <property type="project" value="UniProtKB-KW"/>
</dbReference>
<dbReference type="Pfam" id="PF01121">
    <property type="entry name" value="CoaE"/>
    <property type="match status" value="1"/>
</dbReference>
<dbReference type="Gene3D" id="3.40.50.300">
    <property type="entry name" value="P-loop containing nucleotide triphosphate hydrolases"/>
    <property type="match status" value="1"/>
</dbReference>
<gene>
    <name evidence="3" type="ORF">METZ01_LOCUS45292</name>
</gene>
<dbReference type="PANTHER" id="PTHR10695">
    <property type="entry name" value="DEPHOSPHO-COA KINASE-RELATED"/>
    <property type="match status" value="1"/>
</dbReference>
<sequence length="197" mass="21883">MLIIGLTGGIGSGKSVASDKFKSLGITIVDADVASRTVVEPGKPALKEIEDHFGSGIITAEGKLDRNKLREIIATDAEERKWLESVLHPKIGEQITKEISESTSVYTLFVAPLLLETNSQEMCSRVVVVDVPKDVQIRRTAKRDKVSPNQVEQMVAAQMEREKRLEKADDVLLNSGTIEDLEKQVEELHKKYIQMVE</sequence>
<dbReference type="InterPro" id="IPR027417">
    <property type="entry name" value="P-loop_NTPase"/>
</dbReference>
<reference evidence="3" key="1">
    <citation type="submission" date="2018-05" db="EMBL/GenBank/DDBJ databases">
        <authorList>
            <person name="Lanie J.A."/>
            <person name="Ng W.-L."/>
            <person name="Kazmierczak K.M."/>
            <person name="Andrzejewski T.M."/>
            <person name="Davidsen T.M."/>
            <person name="Wayne K.J."/>
            <person name="Tettelin H."/>
            <person name="Glass J.I."/>
            <person name="Rusch D."/>
            <person name="Podicherti R."/>
            <person name="Tsui H.-C.T."/>
            <person name="Winkler M.E."/>
        </authorList>
    </citation>
    <scope>NUCLEOTIDE SEQUENCE</scope>
</reference>
<name>A0A381RNA7_9ZZZZ</name>
<protein>
    <recommendedName>
        <fullName evidence="4">Dephospho-CoA kinase</fullName>
    </recommendedName>
</protein>
<dbReference type="HAMAP" id="MF_00376">
    <property type="entry name" value="Dephospho_CoA_kinase"/>
    <property type="match status" value="1"/>
</dbReference>
<dbReference type="InterPro" id="IPR001977">
    <property type="entry name" value="Depp_CoAkinase"/>
</dbReference>
<dbReference type="GO" id="GO:0015937">
    <property type="term" value="P:coenzyme A biosynthetic process"/>
    <property type="evidence" value="ECO:0007669"/>
    <property type="project" value="InterPro"/>
</dbReference>
<organism evidence="3">
    <name type="scientific">marine metagenome</name>
    <dbReference type="NCBI Taxonomy" id="408172"/>
    <lineage>
        <taxon>unclassified sequences</taxon>
        <taxon>metagenomes</taxon>
        <taxon>ecological metagenomes</taxon>
    </lineage>
</organism>
<evidence type="ECO:0008006" key="4">
    <source>
        <dbReference type="Google" id="ProtNLM"/>
    </source>
</evidence>